<dbReference type="CDD" id="cd02043">
    <property type="entry name" value="serpinP_plants"/>
    <property type="match status" value="1"/>
</dbReference>
<dbReference type="Gene3D" id="2.30.39.10">
    <property type="entry name" value="Alpha-1-antitrypsin, domain 1"/>
    <property type="match status" value="1"/>
</dbReference>
<evidence type="ECO:0000313" key="5">
    <source>
        <dbReference type="Proteomes" id="UP000019116"/>
    </source>
</evidence>
<dbReference type="PANTHER" id="PTHR11461:SF386">
    <property type="entry name" value="SERPIN DOMAIN-CONTAINING PROTEIN"/>
    <property type="match status" value="1"/>
</dbReference>
<dbReference type="Proteomes" id="UP000019116">
    <property type="component" value="Chromosome 4B"/>
</dbReference>
<dbReference type="STRING" id="4565.A0A3B6IPK0"/>
<dbReference type="Gramene" id="TraesLAC4B03G02213200.1">
    <property type="protein sequence ID" value="TraesLAC4B03G02213200.1.CDS1"/>
    <property type="gene ID" value="TraesLAC4B03G02213200"/>
</dbReference>
<dbReference type="InterPro" id="IPR042178">
    <property type="entry name" value="Serpin_sf_1"/>
</dbReference>
<dbReference type="RefSeq" id="XP_044372461.1">
    <property type="nucleotide sequence ID" value="XM_044516526.1"/>
</dbReference>
<dbReference type="OrthoDB" id="664427at2759"/>
<dbReference type="Gramene" id="TraesARI4B03G02295680.1">
    <property type="protein sequence ID" value="TraesARI4B03G02295680.1.CDS1"/>
    <property type="gene ID" value="TraesARI4B03G02295680"/>
</dbReference>
<keyword evidence="5" id="KW-1185">Reference proteome</keyword>
<accession>A0A3B6IPK0</accession>
<dbReference type="Gramene" id="TraesMAC4B03G02259260.1">
    <property type="protein sequence ID" value="TraesMAC4B03G02259260.1.CDS1"/>
    <property type="gene ID" value="TraesMAC4B03G02259260"/>
</dbReference>
<dbReference type="GeneID" id="123094548"/>
<sequence>MTGGLEARPSKKRRQSGSGLAEFVTRITKHLADASPRGNMVFSPLSIYAAVALLAPGARGETLDEILRLLGVHSRDELEDLISRVAADALKDQSQSGGPSVAFACGVWNDKARPLKTAYRETIVGTYKAKSRAVDFRGNAGKAARRINAWAARVTGNLITAIVSPKSFGPATDVVLGNAIYFKGKWDLPFYQRMTKDRPFHRLDGTTVDAPFMRNSGRHFIAVYDGFKVLKLRYEMPRAKPLGWTVNFKKTTPRYSMCIFLPDAYDGLQGLVEEITSRPTFLHEHLPTSQVRVGEFGVPKFKLSFQSSVIQTLKHLGLLLPFGMGADLSDMVEDDGSGLPLVVNDVFHKAVIEVNEQGTEAAADTTTKIYGLAMPRPTPTTDFVADHPFAYFIFEEASGAIIFAGHVVDPSSGGDSQVRIGRPRKG</sequence>
<dbReference type="InterPro" id="IPR023796">
    <property type="entry name" value="Serpin_dom"/>
</dbReference>
<dbReference type="OMA" id="QFQADRP"/>
<organism evidence="4">
    <name type="scientific">Triticum aestivum</name>
    <name type="common">Wheat</name>
    <dbReference type="NCBI Taxonomy" id="4565"/>
    <lineage>
        <taxon>Eukaryota</taxon>
        <taxon>Viridiplantae</taxon>
        <taxon>Streptophyta</taxon>
        <taxon>Embryophyta</taxon>
        <taxon>Tracheophyta</taxon>
        <taxon>Spermatophyta</taxon>
        <taxon>Magnoliopsida</taxon>
        <taxon>Liliopsida</taxon>
        <taxon>Poales</taxon>
        <taxon>Poaceae</taxon>
        <taxon>BOP clade</taxon>
        <taxon>Pooideae</taxon>
        <taxon>Triticodae</taxon>
        <taxon>Triticeae</taxon>
        <taxon>Triticinae</taxon>
        <taxon>Triticum</taxon>
    </lineage>
</organism>
<dbReference type="SUPFAM" id="SSF56574">
    <property type="entry name" value="Serpins"/>
    <property type="match status" value="1"/>
</dbReference>
<dbReference type="Gramene" id="TraesCLE_scaffold_072451_01G000100.1">
    <property type="protein sequence ID" value="TraesCLE_scaffold_072451_01G000100.1"/>
    <property type="gene ID" value="TraesCLE_scaffold_072451_01G000100"/>
</dbReference>
<dbReference type="Gramene" id="TraesROB_scaffold_024293_01G000100.1">
    <property type="protein sequence ID" value="TraesROB_scaffold_024293_01G000100.1"/>
    <property type="gene ID" value="TraesROB_scaffold_024293_01G000100"/>
</dbReference>
<dbReference type="AlphaFoldDB" id="A0A3B6IPK0"/>
<dbReference type="Gramene" id="TraesWEE_scaffold_057140_01G000100.1">
    <property type="protein sequence ID" value="TraesWEE_scaffold_057140_01G000100.1"/>
    <property type="gene ID" value="TraesWEE_scaffold_057140_01G000100"/>
</dbReference>
<dbReference type="Gramene" id="TraesLDM4B03G02259790.1">
    <property type="protein sequence ID" value="TraesLDM4B03G02259790.1.CDS1"/>
    <property type="gene ID" value="TraesLDM4B03G02259790"/>
</dbReference>
<evidence type="ECO:0000256" key="2">
    <source>
        <dbReference type="RuleBase" id="RU000411"/>
    </source>
</evidence>
<dbReference type="InterPro" id="IPR000215">
    <property type="entry name" value="Serpin_fam"/>
</dbReference>
<protein>
    <recommendedName>
        <fullName evidence="3">Serpin domain-containing protein</fullName>
    </recommendedName>
</protein>
<dbReference type="Gramene" id="TraesJUL4B03G02280790.1">
    <property type="protein sequence ID" value="TraesJUL4B03G02280790.1.CDS1"/>
    <property type="gene ID" value="TraesJUL4B03G02280790"/>
</dbReference>
<dbReference type="Gramene" id="TraesCAD_scaffold_024399_01G000100.1">
    <property type="protein sequence ID" value="TraesCAD_scaffold_024399_01G000100.1"/>
    <property type="gene ID" value="TraesCAD_scaffold_024399_01G000100"/>
</dbReference>
<dbReference type="EnsemblPlants" id="TraesCS4B02G093000.1">
    <property type="protein sequence ID" value="TraesCS4B02G093000.1.cds1"/>
    <property type="gene ID" value="TraesCS4B02G093000"/>
</dbReference>
<name>A0A3B6IPK0_WHEAT</name>
<dbReference type="Gramene" id="TraesCS4B03G0212400.1">
    <property type="protein sequence ID" value="TraesCS4B03G0212400.1.CDS1"/>
    <property type="gene ID" value="TraesCS4B03G0212400"/>
</dbReference>
<dbReference type="SMR" id="A0A3B6IPK0"/>
<comment type="similarity">
    <text evidence="1 2">Belongs to the serpin family.</text>
</comment>
<dbReference type="InterPro" id="IPR036186">
    <property type="entry name" value="Serpin_sf"/>
</dbReference>
<dbReference type="Gramene" id="TraesRN4B0100310300.1">
    <property type="protein sequence ID" value="TraesRN4B0100310300.1"/>
    <property type="gene ID" value="TraesRN4B0100310300"/>
</dbReference>
<dbReference type="GO" id="GO:0004867">
    <property type="term" value="F:serine-type endopeptidase inhibitor activity"/>
    <property type="evidence" value="ECO:0007669"/>
    <property type="project" value="InterPro"/>
</dbReference>
<dbReference type="Gramene" id="TraesKAR4B01G0063560.1">
    <property type="protein sequence ID" value="cds.TraesKAR4B01G0063560.1"/>
    <property type="gene ID" value="TraesKAR4B01G0063560"/>
</dbReference>
<dbReference type="Gramene" id="TraesNOR4B03G02276890.1">
    <property type="protein sequence ID" value="TraesNOR4B03G02276890.1.CDS1"/>
    <property type="gene ID" value="TraesNOR4B03G02276890"/>
</dbReference>
<dbReference type="Gramene" id="TraesJAG4B03G02259340.1">
    <property type="protein sequence ID" value="TraesJAG4B03G02259340.1.CDS1"/>
    <property type="gene ID" value="TraesJAG4B03G02259340"/>
</dbReference>
<reference evidence="4" key="1">
    <citation type="submission" date="2018-08" db="EMBL/GenBank/DDBJ databases">
        <authorList>
            <person name="Rossello M."/>
        </authorList>
    </citation>
    <scope>NUCLEOTIDE SEQUENCE [LARGE SCALE GENOMIC DNA]</scope>
    <source>
        <strain evidence="4">cv. Chinese Spring</strain>
    </source>
</reference>
<dbReference type="Gene3D" id="3.30.497.10">
    <property type="entry name" value="Antithrombin, subunit I, domain 2"/>
    <property type="match status" value="1"/>
</dbReference>
<feature type="domain" description="Serpin" evidence="3">
    <location>
        <begin position="25"/>
        <end position="410"/>
    </location>
</feature>
<evidence type="ECO:0000313" key="4">
    <source>
        <dbReference type="EnsemblPlants" id="TraesCS4B02G093000.1.cds1"/>
    </source>
</evidence>
<dbReference type="SMART" id="SM00093">
    <property type="entry name" value="SERPIN"/>
    <property type="match status" value="1"/>
</dbReference>
<evidence type="ECO:0000256" key="1">
    <source>
        <dbReference type="ARBA" id="ARBA00009500"/>
    </source>
</evidence>
<dbReference type="Pfam" id="PF00079">
    <property type="entry name" value="Serpin"/>
    <property type="match status" value="1"/>
</dbReference>
<dbReference type="Gramene" id="TraesSYM4B03G02286450.1">
    <property type="protein sequence ID" value="TraesSYM4B03G02286450.1.CDS1"/>
    <property type="gene ID" value="TraesSYM4B03G02286450"/>
</dbReference>
<gene>
    <name evidence="4" type="primary">LOC123094548</name>
</gene>
<dbReference type="Gramene" id="TraesCS4B02G093000.1">
    <property type="protein sequence ID" value="TraesCS4B02G093000.1.cds1"/>
    <property type="gene ID" value="TraesCS4B02G093000"/>
</dbReference>
<evidence type="ECO:0000259" key="3">
    <source>
        <dbReference type="SMART" id="SM00093"/>
    </source>
</evidence>
<dbReference type="PANTHER" id="PTHR11461">
    <property type="entry name" value="SERINE PROTEASE INHIBITOR, SERPIN"/>
    <property type="match status" value="1"/>
</dbReference>
<dbReference type="InterPro" id="IPR042185">
    <property type="entry name" value="Serpin_sf_2"/>
</dbReference>
<dbReference type="Gramene" id="TraesPARA_EIv1.0_1327950.1">
    <property type="protein sequence ID" value="TraesPARA_EIv1.0_1327950.1.CDS1"/>
    <property type="gene ID" value="TraesPARA_EIv1.0_1327950"/>
</dbReference>
<dbReference type="GO" id="GO:0005615">
    <property type="term" value="C:extracellular space"/>
    <property type="evidence" value="ECO:0000318"/>
    <property type="project" value="GO_Central"/>
</dbReference>
<reference evidence="4" key="2">
    <citation type="submission" date="2018-10" db="UniProtKB">
        <authorList>
            <consortium name="EnsemblPlants"/>
        </authorList>
    </citation>
    <scope>IDENTIFICATION</scope>
</reference>
<proteinExistence type="inferred from homology"/>